<dbReference type="Pfam" id="PF23344">
    <property type="entry name" value="ZP-N"/>
    <property type="match status" value="1"/>
</dbReference>
<accession>A0A6J2VDC8</accession>
<dbReference type="Pfam" id="PF00059">
    <property type="entry name" value="Lectin_C"/>
    <property type="match status" value="1"/>
</dbReference>
<dbReference type="PROSITE" id="PS50041">
    <property type="entry name" value="C_TYPE_LECTIN_2"/>
    <property type="match status" value="1"/>
</dbReference>
<dbReference type="InterPro" id="IPR001304">
    <property type="entry name" value="C-type_lectin-like"/>
</dbReference>
<protein>
    <submittedName>
        <fullName evidence="3">Uncharacterized protein LOC115812502</fullName>
    </submittedName>
</protein>
<dbReference type="SUPFAM" id="SSF56436">
    <property type="entry name" value="C-type lectin-like"/>
    <property type="match status" value="1"/>
</dbReference>
<dbReference type="Gene3D" id="3.10.100.10">
    <property type="entry name" value="Mannose-Binding Protein A, subunit A"/>
    <property type="match status" value="1"/>
</dbReference>
<evidence type="ECO:0000259" key="1">
    <source>
        <dbReference type="PROSITE" id="PS50041"/>
    </source>
</evidence>
<dbReference type="InParanoid" id="A0A6J2VDC8"/>
<feature type="domain" description="C-type lectin" evidence="1">
    <location>
        <begin position="493"/>
        <end position="582"/>
    </location>
</feature>
<proteinExistence type="predicted"/>
<organism evidence="2 3">
    <name type="scientific">Chanos chanos</name>
    <name type="common">Milkfish</name>
    <name type="synonym">Mugil chanos</name>
    <dbReference type="NCBI Taxonomy" id="29144"/>
    <lineage>
        <taxon>Eukaryota</taxon>
        <taxon>Metazoa</taxon>
        <taxon>Chordata</taxon>
        <taxon>Craniata</taxon>
        <taxon>Vertebrata</taxon>
        <taxon>Euteleostomi</taxon>
        <taxon>Actinopterygii</taxon>
        <taxon>Neopterygii</taxon>
        <taxon>Teleostei</taxon>
        <taxon>Ostariophysi</taxon>
        <taxon>Gonorynchiformes</taxon>
        <taxon>Chanidae</taxon>
        <taxon>Chanos</taxon>
    </lineage>
</organism>
<reference evidence="3" key="1">
    <citation type="submission" date="2025-08" db="UniProtKB">
        <authorList>
            <consortium name="RefSeq"/>
        </authorList>
    </citation>
    <scope>IDENTIFICATION</scope>
</reference>
<dbReference type="InterPro" id="IPR016187">
    <property type="entry name" value="CTDL_fold"/>
</dbReference>
<dbReference type="InterPro" id="IPR016186">
    <property type="entry name" value="C-type_lectin-like/link_sf"/>
</dbReference>
<dbReference type="AlphaFoldDB" id="A0A6J2VDC8"/>
<dbReference type="RefSeq" id="XP_030630840.1">
    <property type="nucleotide sequence ID" value="XM_030774980.1"/>
</dbReference>
<dbReference type="PANTHER" id="PTHR47130:SF6">
    <property type="entry name" value="EGG ENVELOPE GLYCOPROTEIN-LIKE PRECURSOR"/>
    <property type="match status" value="1"/>
</dbReference>
<dbReference type="PANTHER" id="PTHR47130">
    <property type="entry name" value="SI:DKEY-19B23.11-RELATED"/>
    <property type="match status" value="1"/>
</dbReference>
<dbReference type="OrthoDB" id="8945590at2759"/>
<sequence>MPQIHRSSTLAWQVVFLQEGQLVEQMSVDEAHTLGYHLNFTLGRMVFRMPYGQPHSVVSVVNGLPLEVVHLVLFSRQLWEVLMVDMVAACNLYEGSFDGATLSWKMPTVVTPLVLGHSEFKTKQISLGVDGQLLDDQTTTSWGYIREVSAETVTIAVPYGAKGGHGKSFVLHNVYTEFYTVHLYYEQVFMDESGFETRLRLVRPMATPLLEHHPFTINQTVLEERKFTVFVGNFPTDVELVAVKLNRQDFTPLEADQHGYPIVKLSHSNSTHAYVISVPFEDSLVPKMYSFEGVLRYSLDITYTLNVMPQKDSYYHLASVVALINDVFPPMFSGLCMENGIRFKMDHQEFDYMWEVCIGQFPLTEQLSAERGYYMQNGSQSMILEVPLLSIGYIYEDITLQNFFGTFEILARDPKTMEIQQSSAKRCLFKTTEFVACSSDGIMTVVSDLTKAIPGANPARATLLDKTCRPKELDENRVLFTFGVNTCGTRVQYHFVNESKTWTEAQRYCRDNYTDLATVYNMEDMNRLIDAANGTYNGLAWIGLFESVQDHVWQWSLDDDDFYGEGERDFRDWDESGRDPDNVNGFGPVIGLRVKFTSKESISESGIKEVVLQQLKEELTRRGIPGTITLHLRRTYRTTP</sequence>
<dbReference type="GeneID" id="115812502"/>
<dbReference type="Gene3D" id="2.60.40.3210">
    <property type="entry name" value="Zona pellucida, ZP-N domain"/>
    <property type="match status" value="1"/>
</dbReference>
<evidence type="ECO:0000313" key="3">
    <source>
        <dbReference type="RefSeq" id="XP_030630840.1"/>
    </source>
</evidence>
<keyword evidence="2" id="KW-1185">Reference proteome</keyword>
<evidence type="ECO:0000313" key="2">
    <source>
        <dbReference type="Proteomes" id="UP000504632"/>
    </source>
</evidence>
<name>A0A6J2VDC8_CHACN</name>
<dbReference type="Pfam" id="PF26562">
    <property type="entry name" value="Ig-like"/>
    <property type="match status" value="1"/>
</dbReference>
<dbReference type="InterPro" id="IPR055356">
    <property type="entry name" value="ZP-N"/>
</dbReference>
<gene>
    <name evidence="3" type="primary">LOC115812502</name>
</gene>
<dbReference type="Proteomes" id="UP000504632">
    <property type="component" value="Chromosome 5"/>
</dbReference>
<dbReference type="InterPro" id="IPR058876">
    <property type="entry name" value="Ig-like_ZP"/>
</dbReference>